<protein>
    <submittedName>
        <fullName evidence="1">Uncharacterized protein</fullName>
    </submittedName>
</protein>
<comment type="caution">
    <text evidence="1">The sequence shown here is derived from an EMBL/GenBank/DDBJ whole genome shotgun (WGS) entry which is preliminary data.</text>
</comment>
<evidence type="ECO:0000313" key="2">
    <source>
        <dbReference type="Proteomes" id="UP001233836"/>
    </source>
</evidence>
<dbReference type="RefSeq" id="WP_307215278.1">
    <property type="nucleotide sequence ID" value="NZ_JAUSTI010000004.1"/>
</dbReference>
<reference evidence="1 2" key="1">
    <citation type="submission" date="2023-07" db="EMBL/GenBank/DDBJ databases">
        <title>Sorghum-associated microbial communities from plants grown in Nebraska, USA.</title>
        <authorList>
            <person name="Schachtman D."/>
        </authorList>
    </citation>
    <scope>NUCLEOTIDE SEQUENCE [LARGE SCALE GENOMIC DNA]</scope>
    <source>
        <strain evidence="1 2">DS1314</strain>
    </source>
</reference>
<gene>
    <name evidence="1" type="ORF">J2T19_002058</name>
</gene>
<accession>A0ABT9WBI5</accession>
<keyword evidence="2" id="KW-1185">Reference proteome</keyword>
<dbReference type="EMBL" id="JAUSTI010000004">
    <property type="protein sequence ID" value="MDQ0170616.1"/>
    <property type="molecule type" value="Genomic_DNA"/>
</dbReference>
<sequence length="146" mass="16545">MGYDFSGIVTSFEVMKRLKGQYASAKIIPLYKELMVIPLTDELYDEINMNKGTTICNYDYLTDTISSYCREISKFGLVAYIEAEYFGGTGSQNAVVWDSGQVIFEKTLSQSAINRSLEILGVHKVQGKDEFDTVGLGRHREIEDWE</sequence>
<organism evidence="1 2">
    <name type="scientific">Paenibacillus tundrae</name>
    <dbReference type="NCBI Taxonomy" id="528187"/>
    <lineage>
        <taxon>Bacteria</taxon>
        <taxon>Bacillati</taxon>
        <taxon>Bacillota</taxon>
        <taxon>Bacilli</taxon>
        <taxon>Bacillales</taxon>
        <taxon>Paenibacillaceae</taxon>
        <taxon>Paenibacillus</taxon>
    </lineage>
</organism>
<evidence type="ECO:0000313" key="1">
    <source>
        <dbReference type="EMBL" id="MDQ0170616.1"/>
    </source>
</evidence>
<name>A0ABT9WBI5_9BACL</name>
<dbReference type="Proteomes" id="UP001233836">
    <property type="component" value="Unassembled WGS sequence"/>
</dbReference>
<proteinExistence type="predicted"/>